<proteinExistence type="predicted"/>
<dbReference type="EMBL" id="BQNB010021092">
    <property type="protein sequence ID" value="GJU02784.1"/>
    <property type="molecule type" value="Genomic_DNA"/>
</dbReference>
<sequence length="100" mass="11805">MENANPSSSTSNIGFLGLKKKKEIESWLEDSKTVDPLVNSDDIEYFDTSPTLEELEYHEWLLKYPKPFWVKQKHKNGKLKYHYDLLHDWVIFDEKNLGSS</sequence>
<comment type="caution">
    <text evidence="1">The sequence shown here is derived from an EMBL/GenBank/DDBJ whole genome shotgun (WGS) entry which is preliminary data.</text>
</comment>
<keyword evidence="2" id="KW-1185">Reference proteome</keyword>
<protein>
    <submittedName>
        <fullName evidence="1">Uncharacterized protein</fullName>
    </submittedName>
</protein>
<accession>A0ABQ5IRI2</accession>
<dbReference type="Proteomes" id="UP001151760">
    <property type="component" value="Unassembled WGS sequence"/>
</dbReference>
<organism evidence="1 2">
    <name type="scientific">Tanacetum coccineum</name>
    <dbReference type="NCBI Taxonomy" id="301880"/>
    <lineage>
        <taxon>Eukaryota</taxon>
        <taxon>Viridiplantae</taxon>
        <taxon>Streptophyta</taxon>
        <taxon>Embryophyta</taxon>
        <taxon>Tracheophyta</taxon>
        <taxon>Spermatophyta</taxon>
        <taxon>Magnoliopsida</taxon>
        <taxon>eudicotyledons</taxon>
        <taxon>Gunneridae</taxon>
        <taxon>Pentapetalae</taxon>
        <taxon>asterids</taxon>
        <taxon>campanulids</taxon>
        <taxon>Asterales</taxon>
        <taxon>Asteraceae</taxon>
        <taxon>Asteroideae</taxon>
        <taxon>Anthemideae</taxon>
        <taxon>Anthemidinae</taxon>
        <taxon>Tanacetum</taxon>
    </lineage>
</organism>
<evidence type="ECO:0000313" key="2">
    <source>
        <dbReference type="Proteomes" id="UP001151760"/>
    </source>
</evidence>
<reference evidence="1" key="1">
    <citation type="journal article" date="2022" name="Int. J. Mol. Sci.">
        <title>Draft Genome of Tanacetum Coccineum: Genomic Comparison of Closely Related Tanacetum-Family Plants.</title>
        <authorList>
            <person name="Yamashiro T."/>
            <person name="Shiraishi A."/>
            <person name="Nakayama K."/>
            <person name="Satake H."/>
        </authorList>
    </citation>
    <scope>NUCLEOTIDE SEQUENCE</scope>
</reference>
<gene>
    <name evidence="1" type="ORF">Tco_1113122</name>
</gene>
<reference evidence="1" key="2">
    <citation type="submission" date="2022-01" db="EMBL/GenBank/DDBJ databases">
        <authorList>
            <person name="Yamashiro T."/>
            <person name="Shiraishi A."/>
            <person name="Satake H."/>
            <person name="Nakayama K."/>
        </authorList>
    </citation>
    <scope>NUCLEOTIDE SEQUENCE</scope>
</reference>
<name>A0ABQ5IRI2_9ASTR</name>
<evidence type="ECO:0000313" key="1">
    <source>
        <dbReference type="EMBL" id="GJU02784.1"/>
    </source>
</evidence>